<sequence length="202" mass="22113">MFRMLARLMLPAVLAASALTIPAAAPAVAAPAAAPVAAVPDAAAPAVCDRPVVYFDLGNVLIDTSDWSNVRYEPGALSYLRDLRSRGVDLGLIINIPETWGATQEEKLATMKQYIADRWVEPRPFVWSYFEGRIVLPRTDAERKPAPVLFERALTESAPCVPYYQGEVAAELSAAAQVGLRTYQVGRPGRPFYLPASQVRRR</sequence>
<evidence type="ECO:0000313" key="2">
    <source>
        <dbReference type="EMBL" id="ROP30471.1"/>
    </source>
</evidence>
<organism evidence="2 3">
    <name type="scientific">Couchioplanes caeruleus</name>
    <dbReference type="NCBI Taxonomy" id="56438"/>
    <lineage>
        <taxon>Bacteria</taxon>
        <taxon>Bacillati</taxon>
        <taxon>Actinomycetota</taxon>
        <taxon>Actinomycetes</taxon>
        <taxon>Micromonosporales</taxon>
        <taxon>Micromonosporaceae</taxon>
        <taxon>Couchioplanes</taxon>
    </lineage>
</organism>
<dbReference type="InterPro" id="IPR023214">
    <property type="entry name" value="HAD_sf"/>
</dbReference>
<protein>
    <submittedName>
        <fullName evidence="2">Uncharacterized protein</fullName>
    </submittedName>
</protein>
<proteinExistence type="predicted"/>
<evidence type="ECO:0000313" key="3">
    <source>
        <dbReference type="Proteomes" id="UP000271683"/>
    </source>
</evidence>
<feature type="signal peptide" evidence="1">
    <location>
        <begin position="1"/>
        <end position="29"/>
    </location>
</feature>
<gene>
    <name evidence="2" type="ORF">EDD30_3324</name>
</gene>
<keyword evidence="1" id="KW-0732">Signal</keyword>
<feature type="chain" id="PRO_5018158626" evidence="1">
    <location>
        <begin position="30"/>
        <end position="202"/>
    </location>
</feature>
<accession>A0A3N1GJY9</accession>
<evidence type="ECO:0000256" key="1">
    <source>
        <dbReference type="SAM" id="SignalP"/>
    </source>
</evidence>
<dbReference type="Gene3D" id="3.40.50.1000">
    <property type="entry name" value="HAD superfamily/HAD-like"/>
    <property type="match status" value="1"/>
</dbReference>
<dbReference type="EMBL" id="RJKL01000001">
    <property type="protein sequence ID" value="ROP30471.1"/>
    <property type="molecule type" value="Genomic_DNA"/>
</dbReference>
<dbReference type="InterPro" id="IPR036412">
    <property type="entry name" value="HAD-like_sf"/>
</dbReference>
<name>A0A3N1GJY9_9ACTN</name>
<dbReference type="AlphaFoldDB" id="A0A3N1GJY9"/>
<reference evidence="2 3" key="1">
    <citation type="submission" date="2018-11" db="EMBL/GenBank/DDBJ databases">
        <title>Sequencing the genomes of 1000 actinobacteria strains.</title>
        <authorList>
            <person name="Klenk H.-P."/>
        </authorList>
    </citation>
    <scope>NUCLEOTIDE SEQUENCE [LARGE SCALE GENOMIC DNA]</scope>
    <source>
        <strain evidence="2 3">DSM 43634</strain>
    </source>
</reference>
<dbReference type="SUPFAM" id="SSF56784">
    <property type="entry name" value="HAD-like"/>
    <property type="match status" value="1"/>
</dbReference>
<comment type="caution">
    <text evidence="2">The sequence shown here is derived from an EMBL/GenBank/DDBJ whole genome shotgun (WGS) entry which is preliminary data.</text>
</comment>
<dbReference type="Proteomes" id="UP000271683">
    <property type="component" value="Unassembled WGS sequence"/>
</dbReference>